<dbReference type="InterPro" id="IPR039684">
    <property type="entry name" value="FANCG"/>
</dbReference>
<organism evidence="2 3">
    <name type="scientific">Petrolisthes manimaculis</name>
    <dbReference type="NCBI Taxonomy" id="1843537"/>
    <lineage>
        <taxon>Eukaryota</taxon>
        <taxon>Metazoa</taxon>
        <taxon>Ecdysozoa</taxon>
        <taxon>Arthropoda</taxon>
        <taxon>Crustacea</taxon>
        <taxon>Multicrustacea</taxon>
        <taxon>Malacostraca</taxon>
        <taxon>Eumalacostraca</taxon>
        <taxon>Eucarida</taxon>
        <taxon>Decapoda</taxon>
        <taxon>Pleocyemata</taxon>
        <taxon>Anomura</taxon>
        <taxon>Galatheoidea</taxon>
        <taxon>Porcellanidae</taxon>
        <taxon>Petrolisthes</taxon>
    </lineage>
</organism>
<dbReference type="SUPFAM" id="SSF48452">
    <property type="entry name" value="TPR-like"/>
    <property type="match status" value="1"/>
</dbReference>
<dbReference type="Proteomes" id="UP001292094">
    <property type="component" value="Unassembled WGS sequence"/>
</dbReference>
<feature type="region of interest" description="Disordered" evidence="1">
    <location>
        <begin position="301"/>
        <end position="348"/>
    </location>
</feature>
<reference evidence="2" key="1">
    <citation type="submission" date="2023-11" db="EMBL/GenBank/DDBJ databases">
        <title>Genome assemblies of two species of porcelain crab, Petrolisthes cinctipes and Petrolisthes manimaculis (Anomura: Porcellanidae).</title>
        <authorList>
            <person name="Angst P."/>
        </authorList>
    </citation>
    <scope>NUCLEOTIDE SEQUENCE</scope>
    <source>
        <strain evidence="2">PB745_02</strain>
        <tissue evidence="2">Gill</tissue>
    </source>
</reference>
<sequence length="691" mass="77887">MASFIHTLRQTTQRIIVGEAAVIEIVNLSDRQFVCIPEPSDWYSECELILSVLYLTLTIPIHLPWYTAKCILTKFEKRWLGDTILTLDDWLVCIKPEWRCLCLNTLLLLHTNLCLEPWDIREVLRECYDSVTSRCDRATSRCDSVTSRYDRVASRSDRWFPDGTPPPSWLVNAIGSGSLGSGNTDINGTVLPELLELLKVSAVRLRQANYIYIGNDCSEGLKINPKTGIGEHTNQGRDIGVHTNQGRDIGVHTNQRRDIGEHTNQGRDIGVHTNQGRDIGVHTNQRRDIGVHTNQRRDIGEHTNQGRDIGEHTNQGRDIGEHTNQGRDIGEHTNQGRDIGEHTNQGRDIGVHTNQSYVSCMSRFLEANTLYKAGQYGVCLSILTTLDTQHHHYAAPVLQGWVAWVSGLCLVRVGHPHTALVKLREAVNGCVSCVSAVYNISQIYQQRGNVNAELETLELITQAVTDNNKKKKSEGVMTLHEALLLHHHTPVTQLSQRAVCMLALRCLQSKMYVQAVQYFTQLLNQMENEITIITTTERDTQQQQQQHMKSQQEEEEEGESWTMTGRVVKHPPKKSVRRRVWYRSLLRVEDEIPTLPPTTSVCVLMALSALYNNQTHTTINVLKQFVNEEEVGGSLCLYESGIQGKITCIVNCTACLIVVDAYIKVSCIEAASTLCSRLEEGSVWVCLLRKN</sequence>
<name>A0AAE1PMV8_9EUCA</name>
<proteinExistence type="predicted"/>
<dbReference type="EMBL" id="JAWZYT010001599">
    <property type="protein sequence ID" value="KAK4310766.1"/>
    <property type="molecule type" value="Genomic_DNA"/>
</dbReference>
<gene>
    <name evidence="2" type="ORF">Pmani_017692</name>
</gene>
<dbReference type="Gene3D" id="1.25.40.10">
    <property type="entry name" value="Tetratricopeptide repeat domain"/>
    <property type="match status" value="1"/>
</dbReference>
<dbReference type="GO" id="GO:0043240">
    <property type="term" value="C:Fanconi anaemia nuclear complex"/>
    <property type="evidence" value="ECO:0007669"/>
    <property type="project" value="InterPro"/>
</dbReference>
<evidence type="ECO:0000313" key="3">
    <source>
        <dbReference type="Proteomes" id="UP001292094"/>
    </source>
</evidence>
<accession>A0AAE1PMV8</accession>
<feature type="region of interest" description="Disordered" evidence="1">
    <location>
        <begin position="537"/>
        <end position="565"/>
    </location>
</feature>
<dbReference type="PANTHER" id="PTHR15254:SF2">
    <property type="entry name" value="FANCONI ANEMIA GROUP G PROTEIN"/>
    <property type="match status" value="1"/>
</dbReference>
<feature type="compositionally biased region" description="Basic and acidic residues" evidence="1">
    <location>
        <begin position="301"/>
        <end position="345"/>
    </location>
</feature>
<protein>
    <submittedName>
        <fullName evidence="2">Uncharacterized protein</fullName>
    </submittedName>
</protein>
<comment type="caution">
    <text evidence="2">The sequence shown here is derived from an EMBL/GenBank/DDBJ whole genome shotgun (WGS) entry which is preliminary data.</text>
</comment>
<dbReference type="InterPro" id="IPR011990">
    <property type="entry name" value="TPR-like_helical_dom_sf"/>
</dbReference>
<dbReference type="GO" id="GO:0036297">
    <property type="term" value="P:interstrand cross-link repair"/>
    <property type="evidence" value="ECO:0007669"/>
    <property type="project" value="InterPro"/>
</dbReference>
<evidence type="ECO:0000256" key="1">
    <source>
        <dbReference type="SAM" id="MobiDB-lite"/>
    </source>
</evidence>
<dbReference type="AlphaFoldDB" id="A0AAE1PMV8"/>
<keyword evidence="3" id="KW-1185">Reference proteome</keyword>
<dbReference type="PANTHER" id="PTHR15254">
    <property type="entry name" value="FANCONI ANEMIA GROUP G PROTEIN FAMILY MEMBER"/>
    <property type="match status" value="1"/>
</dbReference>
<evidence type="ECO:0000313" key="2">
    <source>
        <dbReference type="EMBL" id="KAK4310766.1"/>
    </source>
</evidence>
<feature type="compositionally biased region" description="Low complexity" evidence="1">
    <location>
        <begin position="537"/>
        <end position="549"/>
    </location>
</feature>